<dbReference type="HAMAP" id="MF_01487">
    <property type="entry name" value="RecD"/>
    <property type="match status" value="1"/>
</dbReference>
<dbReference type="RefSeq" id="WP_344042212.1">
    <property type="nucleotide sequence ID" value="NZ_BAAAPB010000001.1"/>
</dbReference>
<keyword evidence="8 11" id="KW-0238">DNA-binding</keyword>
<dbReference type="SUPFAM" id="SSF52540">
    <property type="entry name" value="P-loop containing nucleoside triphosphate hydrolases"/>
    <property type="match status" value="2"/>
</dbReference>
<dbReference type="CDD" id="cd17933">
    <property type="entry name" value="DEXSc_RecD-like"/>
    <property type="match status" value="1"/>
</dbReference>
<dbReference type="InterPro" id="IPR041851">
    <property type="entry name" value="RecD_N_sf"/>
</dbReference>
<evidence type="ECO:0000256" key="3">
    <source>
        <dbReference type="ARBA" id="ARBA00022763"/>
    </source>
</evidence>
<keyword evidence="6 11" id="KW-0269">Exonuclease</keyword>
<name>A0ABN2QEP4_9ACTN</name>
<dbReference type="InterPro" id="IPR050534">
    <property type="entry name" value="Coronavir_polyprotein_1ab"/>
</dbReference>
<evidence type="ECO:0000256" key="7">
    <source>
        <dbReference type="ARBA" id="ARBA00022840"/>
    </source>
</evidence>
<comment type="subunit">
    <text evidence="11">Heterotrimer of RecB, RecC and RecD. All subunits contribute to DNA-binding.</text>
</comment>
<dbReference type="InterPro" id="IPR006344">
    <property type="entry name" value="RecD"/>
</dbReference>
<dbReference type="Pfam" id="PF13538">
    <property type="entry name" value="UvrD_C_2"/>
    <property type="match status" value="1"/>
</dbReference>
<evidence type="ECO:0000313" key="15">
    <source>
        <dbReference type="Proteomes" id="UP001500571"/>
    </source>
</evidence>
<protein>
    <recommendedName>
        <fullName evidence="11">RecBCD enzyme subunit RecD</fullName>
        <ecNumber evidence="11">5.6.2.3</ecNumber>
    </recommendedName>
    <alternativeName>
        <fullName evidence="11">DNA 5'-3' helicase subunit RecD</fullName>
    </alternativeName>
    <alternativeName>
        <fullName evidence="11">Exonuclease V subunit RecD</fullName>
        <shortName evidence="11">ExoV subunit RecD</shortName>
    </alternativeName>
    <alternativeName>
        <fullName evidence="11">Helicase/nuclease RecBCD subunit RecD</fullName>
    </alternativeName>
</protein>
<keyword evidence="9 11" id="KW-0234">DNA repair</keyword>
<evidence type="ECO:0000256" key="8">
    <source>
        <dbReference type="ARBA" id="ARBA00023125"/>
    </source>
</evidence>
<feature type="domain" description="RecBCD enzyme subunit RecD N-terminal" evidence="13">
    <location>
        <begin position="28"/>
        <end position="81"/>
    </location>
</feature>
<evidence type="ECO:0000256" key="10">
    <source>
        <dbReference type="ARBA" id="ARBA00023235"/>
    </source>
</evidence>
<keyword evidence="7 11" id="KW-0067">ATP-binding</keyword>
<gene>
    <name evidence="11 14" type="primary">recD</name>
    <name evidence="14" type="ORF">GCM10009798_05720</name>
</gene>
<dbReference type="InterPro" id="IPR027417">
    <property type="entry name" value="P-loop_NTPase"/>
</dbReference>
<keyword evidence="15" id="KW-1185">Reference proteome</keyword>
<evidence type="ECO:0000313" key="14">
    <source>
        <dbReference type="EMBL" id="GAA1949367.1"/>
    </source>
</evidence>
<sequence length="590" mass="62424">MIERWTHDDPRDARLALGASGLLREFNEAGVLTAADVHVATRTAELVGEPADDVRLAVALAVRAARLGSVCVDLGALPGEDETLPWPPAEGWLERVVASPLSSSSVVQVDGGLLYLDRYHREEGQVRDDLLARLTTPPPAVQEAALQSGAERLFPGEGYAEQRVAALAAARQWTTVLTGGPGTGKTTTVAGLLALVGDQAARTQHRPLRIALTAPTGKAAARLQEAVEEAQRADRFTDDDRARLDRLHASTLHRLLGWRPGSSTRFKHHRGNKLPHDLIVVDETSMVSLTMMARLIEAVRPDARLVLVGDPDQLASVEAGALLSDLVTGLAQRAPDTVAALRTTHRFGEAIGGLAAALRDGDADRALALLASGGPALELVDPGDTAAMASLQSDLTRHAVTVREEALTGDAAGSIAAADAHRLLCAHREGPWGAAHWNRQIERWLGEATGAPVGAAWGHEWYAGRPILVTANDYGLGLFNGDTGVTVQSGDGLAAVIAGAGLATYAPSRLGDIETLHAMTVHKSQGSQARAVTVLLPPEDSPLLTRELFYTAVTRAQERVRVVGTPEAVHAAATRRALRATGLQRRLASD</sequence>
<keyword evidence="10 11" id="KW-0413">Isomerase</keyword>
<dbReference type="NCBIfam" id="TIGR01447">
    <property type="entry name" value="recD"/>
    <property type="match status" value="1"/>
</dbReference>
<dbReference type="InterPro" id="IPR049550">
    <property type="entry name" value="RecD_N"/>
</dbReference>
<feature type="binding site" evidence="11">
    <location>
        <begin position="179"/>
        <end position="186"/>
    </location>
    <ligand>
        <name>ATP</name>
        <dbReference type="ChEBI" id="CHEBI:30616"/>
    </ligand>
</feature>
<dbReference type="Proteomes" id="UP001500571">
    <property type="component" value="Unassembled WGS sequence"/>
</dbReference>
<evidence type="ECO:0000259" key="13">
    <source>
        <dbReference type="Pfam" id="PF21185"/>
    </source>
</evidence>
<dbReference type="Gene3D" id="3.40.50.300">
    <property type="entry name" value="P-loop containing nucleotide triphosphate hydrolases"/>
    <property type="match status" value="3"/>
</dbReference>
<evidence type="ECO:0000256" key="4">
    <source>
        <dbReference type="ARBA" id="ARBA00022801"/>
    </source>
</evidence>
<proteinExistence type="inferred from homology"/>
<dbReference type="Pfam" id="PF13245">
    <property type="entry name" value="AAA_19"/>
    <property type="match status" value="1"/>
</dbReference>
<keyword evidence="2 11" id="KW-0547">Nucleotide-binding</keyword>
<evidence type="ECO:0000256" key="2">
    <source>
        <dbReference type="ARBA" id="ARBA00022741"/>
    </source>
</evidence>
<keyword evidence="3 11" id="KW-0227">DNA damage</keyword>
<keyword evidence="1 11" id="KW-0540">Nuclease</keyword>
<keyword evidence="5 11" id="KW-0347">Helicase</keyword>
<comment type="similarity">
    <text evidence="11">Belongs to the RecD family.</text>
</comment>
<evidence type="ECO:0000256" key="5">
    <source>
        <dbReference type="ARBA" id="ARBA00022806"/>
    </source>
</evidence>
<keyword evidence="4 11" id="KW-0378">Hydrolase</keyword>
<comment type="catalytic activity">
    <reaction evidence="11">
        <text>ATP + H2O = ADP + phosphate + H(+)</text>
        <dbReference type="Rhea" id="RHEA:13065"/>
        <dbReference type="ChEBI" id="CHEBI:15377"/>
        <dbReference type="ChEBI" id="CHEBI:15378"/>
        <dbReference type="ChEBI" id="CHEBI:30616"/>
        <dbReference type="ChEBI" id="CHEBI:43474"/>
        <dbReference type="ChEBI" id="CHEBI:456216"/>
        <dbReference type="EC" id="5.6.2.3"/>
    </reaction>
</comment>
<evidence type="ECO:0000256" key="1">
    <source>
        <dbReference type="ARBA" id="ARBA00022722"/>
    </source>
</evidence>
<comment type="function">
    <text evidence="11">A helicase/nuclease that prepares dsDNA breaks (DSB) for recombinational DNA repair. Binds to DSBs and unwinds DNA via a highly rapid and processive ATP-dependent bidirectional helicase activity. Unwinds dsDNA until it encounters a Chi (crossover hotspot instigator) sequence from the 3' direction. Cuts ssDNA a few nucleotides 3' to the Chi site. The properties and activities of the enzyme are changed at Chi. The Chi-altered holoenzyme produces a long 3'-ssDNA overhang and facilitates RecA-binding to the ssDNA for homologous DNA recombination and repair. Holoenzyme degrades any linearized DNA that is unable to undergo homologous recombination. In the holoenzyme this subunit has ssDNA-dependent ATPase and 5'-3' helicase activity. When added to pre-assembled RecBC greatly stimulates nuclease activity and augments holoenzyme processivity. Negatively regulates the RecA-loading ability of RecBCD.</text>
</comment>
<dbReference type="EC" id="5.6.2.3" evidence="11"/>
<reference evidence="14 15" key="1">
    <citation type="journal article" date="2019" name="Int. J. Syst. Evol. Microbiol.">
        <title>The Global Catalogue of Microorganisms (GCM) 10K type strain sequencing project: providing services to taxonomists for standard genome sequencing and annotation.</title>
        <authorList>
            <consortium name="The Broad Institute Genomics Platform"/>
            <consortium name="The Broad Institute Genome Sequencing Center for Infectious Disease"/>
            <person name="Wu L."/>
            <person name="Ma J."/>
        </authorList>
    </citation>
    <scope>NUCLEOTIDE SEQUENCE [LARGE SCALE GENOMIC DNA]</scope>
    <source>
        <strain evidence="14 15">JCM 15309</strain>
    </source>
</reference>
<dbReference type="EMBL" id="BAAAPB010000001">
    <property type="protein sequence ID" value="GAA1949367.1"/>
    <property type="molecule type" value="Genomic_DNA"/>
</dbReference>
<organism evidence="14 15">
    <name type="scientific">Nocardioides panacihumi</name>
    <dbReference type="NCBI Taxonomy" id="400774"/>
    <lineage>
        <taxon>Bacteria</taxon>
        <taxon>Bacillati</taxon>
        <taxon>Actinomycetota</taxon>
        <taxon>Actinomycetes</taxon>
        <taxon>Propionibacteriales</taxon>
        <taxon>Nocardioidaceae</taxon>
        <taxon>Nocardioides</taxon>
    </lineage>
</organism>
<evidence type="ECO:0000259" key="12">
    <source>
        <dbReference type="Pfam" id="PF13538"/>
    </source>
</evidence>
<comment type="miscellaneous">
    <text evidence="11">In the RecBCD complex, RecB has a slow 3'-5' helicase, an exonuclease activity and loads RecA onto ssDNA, RecD has a fast 5'-3' helicase activity, while RecC stimulates the ATPase and processivity of the RecB helicase and contributes to recognition of the Chi site.</text>
</comment>
<evidence type="ECO:0000256" key="11">
    <source>
        <dbReference type="HAMAP-Rule" id="MF_01487"/>
    </source>
</evidence>
<accession>A0ABN2QEP4</accession>
<dbReference type="PANTHER" id="PTHR43788:SF6">
    <property type="entry name" value="DNA HELICASE B"/>
    <property type="match status" value="1"/>
</dbReference>
<comment type="caution">
    <text evidence="14">The sequence shown here is derived from an EMBL/GenBank/DDBJ whole genome shotgun (WGS) entry which is preliminary data.</text>
</comment>
<dbReference type="Pfam" id="PF21185">
    <property type="entry name" value="RecD_N"/>
    <property type="match status" value="1"/>
</dbReference>
<dbReference type="CDD" id="cd18809">
    <property type="entry name" value="SF1_C_RecD"/>
    <property type="match status" value="1"/>
</dbReference>
<evidence type="ECO:0000256" key="9">
    <source>
        <dbReference type="ARBA" id="ARBA00023204"/>
    </source>
</evidence>
<feature type="domain" description="UvrD-like helicase C-terminal" evidence="12">
    <location>
        <begin position="516"/>
        <end position="563"/>
    </location>
</feature>
<dbReference type="Gene3D" id="1.10.10.1020">
    <property type="entry name" value="RecBCD complex, subunit RecD, N-terminal domain"/>
    <property type="match status" value="1"/>
</dbReference>
<dbReference type="InterPro" id="IPR027785">
    <property type="entry name" value="UvrD-like_helicase_C"/>
</dbReference>
<dbReference type="PANTHER" id="PTHR43788">
    <property type="entry name" value="DNA2/NAM7 HELICASE FAMILY MEMBER"/>
    <property type="match status" value="1"/>
</dbReference>
<evidence type="ECO:0000256" key="6">
    <source>
        <dbReference type="ARBA" id="ARBA00022839"/>
    </source>
</evidence>